<evidence type="ECO:0000259" key="1">
    <source>
        <dbReference type="Pfam" id="PF04459"/>
    </source>
</evidence>
<evidence type="ECO:0000259" key="2">
    <source>
        <dbReference type="Pfam" id="PF17820"/>
    </source>
</evidence>
<reference evidence="5" key="1">
    <citation type="submission" date="2016-11" db="EMBL/GenBank/DDBJ databases">
        <authorList>
            <person name="Varghese N."/>
            <person name="Submissions S."/>
        </authorList>
    </citation>
    <scope>NUCLEOTIDE SEQUENCE [LARGE SCALE GENOMIC DNA]</scope>
    <source>
        <strain evidence="5">DSM 15518</strain>
    </source>
</reference>
<organism evidence="4 5">
    <name type="scientific">Tepidibacter formicigenes DSM 15518</name>
    <dbReference type="NCBI Taxonomy" id="1123349"/>
    <lineage>
        <taxon>Bacteria</taxon>
        <taxon>Bacillati</taxon>
        <taxon>Bacillota</taxon>
        <taxon>Clostridia</taxon>
        <taxon>Peptostreptococcales</taxon>
        <taxon>Peptostreptococcaceae</taxon>
        <taxon>Tepidibacter</taxon>
    </lineage>
</organism>
<evidence type="ECO:0000313" key="4">
    <source>
        <dbReference type="EMBL" id="SHJ57049.1"/>
    </source>
</evidence>
<proteinExistence type="predicted"/>
<dbReference type="InterPro" id="IPR007549">
    <property type="entry name" value="DUF512"/>
</dbReference>
<evidence type="ECO:0000259" key="3">
    <source>
        <dbReference type="Pfam" id="PF19238"/>
    </source>
</evidence>
<feature type="domain" description="Putative radical SAM N-terminal" evidence="3">
    <location>
        <begin position="75"/>
        <end position="225"/>
    </location>
</feature>
<dbReference type="EMBL" id="FRAE01000007">
    <property type="protein sequence ID" value="SHJ57049.1"/>
    <property type="molecule type" value="Genomic_DNA"/>
</dbReference>
<feature type="domain" description="PDZ" evidence="2">
    <location>
        <begin position="13"/>
        <end position="54"/>
    </location>
</feature>
<feature type="domain" description="DUF512" evidence="1">
    <location>
        <begin position="228"/>
        <end position="430"/>
    </location>
</feature>
<dbReference type="InterPro" id="IPR058240">
    <property type="entry name" value="rSAM_sf"/>
</dbReference>
<accession>A0A1M6KDP1</accession>
<dbReference type="Pfam" id="PF19238">
    <property type="entry name" value="Radical_SAM_2"/>
    <property type="match status" value="1"/>
</dbReference>
<dbReference type="SUPFAM" id="SSF50156">
    <property type="entry name" value="PDZ domain-like"/>
    <property type="match status" value="1"/>
</dbReference>
<dbReference type="Gene3D" id="2.30.42.10">
    <property type="match status" value="1"/>
</dbReference>
<dbReference type="InterPro" id="IPR036034">
    <property type="entry name" value="PDZ_sf"/>
</dbReference>
<dbReference type="SUPFAM" id="SSF102114">
    <property type="entry name" value="Radical SAM enzymes"/>
    <property type="match status" value="1"/>
</dbReference>
<dbReference type="Pfam" id="PF04459">
    <property type="entry name" value="DUF512"/>
    <property type="match status" value="1"/>
</dbReference>
<keyword evidence="5" id="KW-1185">Reference proteome</keyword>
<dbReference type="Pfam" id="PF17820">
    <property type="entry name" value="PDZ_6"/>
    <property type="match status" value="1"/>
</dbReference>
<gene>
    <name evidence="4" type="ORF">SAMN02744037_00338</name>
</gene>
<protein>
    <submittedName>
        <fullName evidence="4">Putative radical SAM enzyme, TIGR03279 family</fullName>
    </submittedName>
</protein>
<dbReference type="InterPro" id="IPR045375">
    <property type="entry name" value="Put_radical_SAM-like_N"/>
</dbReference>
<dbReference type="STRING" id="1123349.SAMN02744037_00338"/>
<dbReference type="InterPro" id="IPR041489">
    <property type="entry name" value="PDZ_6"/>
</dbReference>
<sequence length="443" mass="51184">MTLEIKNTEMKNIISNVKKNSIAHELKIEEGDILLSINNQKIQDIIEYKFLISDEYLDVEIQKKNGEIYIYEIEKEYDEDLGIEFINPIIDRARSCSNKCMFCFIDQLPKGMRKTLYFKDDDSRLSFLQGNFITLTNMSEEDIEKMIRYRISPVNISVHTTDSDLRVKMLNNKNAGKLYDIMKKLANASIDMNCQIVLCPDINDKENLDKTLLDLSKLYPHVKSVAIVPVGLTKFREGLYNLKEFDKESSQNLISQIKQVQEKFLNDLGTRFVFLSDEFYIMAKEKMPDYESYEGFPQIENGVGLIAKFEKEVNDYLKNTFLKLKKEKVVSIATGESAFEFMKNISNKIMNNIEGLKINIYKIRNEYFGESITVAGLITASDLIEQLKGKNLGNKLIISKSMLKSDEDIFLDDITLEELEKKLNIKVIPSKNKGREFIKKLIG</sequence>
<evidence type="ECO:0000313" key="5">
    <source>
        <dbReference type="Proteomes" id="UP000242497"/>
    </source>
</evidence>
<dbReference type="Gene3D" id="3.20.20.70">
    <property type="entry name" value="Aldolase class I"/>
    <property type="match status" value="1"/>
</dbReference>
<dbReference type="OrthoDB" id="9774724at2"/>
<name>A0A1M6KDP1_9FIRM</name>
<dbReference type="Proteomes" id="UP000242497">
    <property type="component" value="Unassembled WGS sequence"/>
</dbReference>
<dbReference type="RefSeq" id="WP_072886678.1">
    <property type="nucleotide sequence ID" value="NZ_FRAE01000007.1"/>
</dbReference>
<dbReference type="InterPro" id="IPR013785">
    <property type="entry name" value="Aldolase_TIM"/>
</dbReference>
<dbReference type="AlphaFoldDB" id="A0A1M6KDP1"/>